<dbReference type="Proteomes" id="UP000265431">
    <property type="component" value="Unassembled WGS sequence"/>
</dbReference>
<reference evidence="7 8" key="1">
    <citation type="submission" date="2018-08" db="EMBL/GenBank/DDBJ databases">
        <title>Henriciella mobilis sp. nov., isolated from seawater.</title>
        <authorList>
            <person name="Cheng H."/>
            <person name="Wu Y.-H."/>
            <person name="Xu X.-W."/>
            <person name="Guo L.-L."/>
        </authorList>
    </citation>
    <scope>NUCLEOTIDE SEQUENCE [LARGE SCALE GENOMIC DNA]</scope>
    <source>
        <strain evidence="7 8">CCUG66934</strain>
    </source>
</reference>
<gene>
    <name evidence="7" type="ORF">D1224_06785</name>
</gene>
<evidence type="ECO:0000256" key="4">
    <source>
        <dbReference type="ARBA" id="ARBA00022989"/>
    </source>
</evidence>
<dbReference type="Pfam" id="PF01810">
    <property type="entry name" value="LysE"/>
    <property type="match status" value="1"/>
</dbReference>
<feature type="transmembrane region" description="Helical" evidence="6">
    <location>
        <begin position="6"/>
        <end position="28"/>
    </location>
</feature>
<proteinExistence type="predicted"/>
<evidence type="ECO:0000256" key="5">
    <source>
        <dbReference type="ARBA" id="ARBA00023136"/>
    </source>
</evidence>
<evidence type="ECO:0000256" key="3">
    <source>
        <dbReference type="ARBA" id="ARBA00022692"/>
    </source>
</evidence>
<evidence type="ECO:0000313" key="8">
    <source>
        <dbReference type="Proteomes" id="UP000265431"/>
    </source>
</evidence>
<keyword evidence="4 6" id="KW-1133">Transmembrane helix</keyword>
<feature type="transmembrane region" description="Helical" evidence="6">
    <location>
        <begin position="180"/>
        <end position="203"/>
    </location>
</feature>
<protein>
    <submittedName>
        <fullName evidence="7">LysE family translocator</fullName>
    </submittedName>
</protein>
<name>A0A399R348_9PROT</name>
<keyword evidence="2" id="KW-1003">Cell membrane</keyword>
<feature type="transmembrane region" description="Helical" evidence="6">
    <location>
        <begin position="111"/>
        <end position="135"/>
    </location>
</feature>
<dbReference type="EMBL" id="QWGB01000005">
    <property type="protein sequence ID" value="RIJ23949.1"/>
    <property type="molecule type" value="Genomic_DNA"/>
</dbReference>
<feature type="transmembrane region" description="Helical" evidence="6">
    <location>
        <begin position="147"/>
        <end position="168"/>
    </location>
</feature>
<keyword evidence="8" id="KW-1185">Reference proteome</keyword>
<dbReference type="RefSeq" id="WP_119379138.1">
    <property type="nucleotide sequence ID" value="NZ_QWGB01000005.1"/>
</dbReference>
<evidence type="ECO:0000313" key="7">
    <source>
        <dbReference type="EMBL" id="RIJ23949.1"/>
    </source>
</evidence>
<comment type="subcellular location">
    <subcellularLocation>
        <location evidence="1">Cell membrane</location>
        <topology evidence="1">Multi-pass membrane protein</topology>
    </subcellularLocation>
</comment>
<keyword evidence="5 6" id="KW-0472">Membrane</keyword>
<feature type="transmembrane region" description="Helical" evidence="6">
    <location>
        <begin position="40"/>
        <end position="64"/>
    </location>
</feature>
<dbReference type="AlphaFoldDB" id="A0A399R348"/>
<sequence>MELSVWLALVGLFFAGGLTPGPAVMLVVSSSLRYGVRPAMLPAIGVSTANLVWIGLAAAGAAAIASQFPLAFLGLKLAGLGFIIWLAYGLVRGATRDLRLSREAMPKRAALLGKGFGLQLANPNALVFFGALLPGFFDASRPLTPQIAIMVATITVSEMTGLFVYAFAADRMAKSFSDPAFARWFNIGAATLMVGSAAFAVWATSKP</sequence>
<keyword evidence="3 6" id="KW-0812">Transmembrane</keyword>
<dbReference type="OrthoDB" id="9804822at2"/>
<evidence type="ECO:0000256" key="6">
    <source>
        <dbReference type="SAM" id="Phobius"/>
    </source>
</evidence>
<evidence type="ECO:0000256" key="1">
    <source>
        <dbReference type="ARBA" id="ARBA00004651"/>
    </source>
</evidence>
<dbReference type="InterPro" id="IPR001123">
    <property type="entry name" value="LeuE-type"/>
</dbReference>
<accession>A0A399R348</accession>
<evidence type="ECO:0000256" key="2">
    <source>
        <dbReference type="ARBA" id="ARBA00022475"/>
    </source>
</evidence>
<feature type="transmembrane region" description="Helical" evidence="6">
    <location>
        <begin position="70"/>
        <end position="91"/>
    </location>
</feature>
<comment type="caution">
    <text evidence="7">The sequence shown here is derived from an EMBL/GenBank/DDBJ whole genome shotgun (WGS) entry which is preliminary data.</text>
</comment>
<dbReference type="PANTHER" id="PTHR30086:SF20">
    <property type="entry name" value="ARGININE EXPORTER PROTEIN ARGO-RELATED"/>
    <property type="match status" value="1"/>
</dbReference>
<organism evidence="7 8">
    <name type="scientific">Henriciella barbarensis</name>
    <dbReference type="NCBI Taxonomy" id="86342"/>
    <lineage>
        <taxon>Bacteria</taxon>
        <taxon>Pseudomonadati</taxon>
        <taxon>Pseudomonadota</taxon>
        <taxon>Alphaproteobacteria</taxon>
        <taxon>Hyphomonadales</taxon>
        <taxon>Hyphomonadaceae</taxon>
        <taxon>Henriciella</taxon>
    </lineage>
</organism>
<dbReference type="PANTHER" id="PTHR30086">
    <property type="entry name" value="ARGININE EXPORTER PROTEIN ARGO"/>
    <property type="match status" value="1"/>
</dbReference>
<dbReference type="GO" id="GO:0005886">
    <property type="term" value="C:plasma membrane"/>
    <property type="evidence" value="ECO:0007669"/>
    <property type="project" value="UniProtKB-SubCell"/>
</dbReference>
<dbReference type="GO" id="GO:0015171">
    <property type="term" value="F:amino acid transmembrane transporter activity"/>
    <property type="evidence" value="ECO:0007669"/>
    <property type="project" value="TreeGrafter"/>
</dbReference>